<organism evidence="1 2">
    <name type="scientific">Melanomma pulvis-pyrius CBS 109.77</name>
    <dbReference type="NCBI Taxonomy" id="1314802"/>
    <lineage>
        <taxon>Eukaryota</taxon>
        <taxon>Fungi</taxon>
        <taxon>Dikarya</taxon>
        <taxon>Ascomycota</taxon>
        <taxon>Pezizomycotina</taxon>
        <taxon>Dothideomycetes</taxon>
        <taxon>Pleosporomycetidae</taxon>
        <taxon>Pleosporales</taxon>
        <taxon>Melanommataceae</taxon>
        <taxon>Melanomma</taxon>
    </lineage>
</organism>
<dbReference type="EMBL" id="MU002176">
    <property type="protein sequence ID" value="KAF2788921.1"/>
    <property type="molecule type" value="Genomic_DNA"/>
</dbReference>
<keyword evidence="2" id="KW-1185">Reference proteome</keyword>
<protein>
    <submittedName>
        <fullName evidence="1">Uncharacterized protein</fullName>
    </submittedName>
</protein>
<dbReference type="OrthoDB" id="3892815at2759"/>
<dbReference type="Proteomes" id="UP000799757">
    <property type="component" value="Unassembled WGS sequence"/>
</dbReference>
<proteinExistence type="predicted"/>
<name>A0A6A6WYB0_9PLEO</name>
<evidence type="ECO:0000313" key="2">
    <source>
        <dbReference type="Proteomes" id="UP000799757"/>
    </source>
</evidence>
<accession>A0A6A6WYB0</accession>
<evidence type="ECO:0000313" key="1">
    <source>
        <dbReference type="EMBL" id="KAF2788921.1"/>
    </source>
</evidence>
<sequence length="107" mass="12217">MGFQGMEHNRYREKKTPLNSIPESHVVELPEVQAEGEKKKMEQAKHCEFWWTGRVPGFTPPSFQSFAVARFYRVRIKMGVEIAGKKFESEVESHVRELGSVLGGHGV</sequence>
<gene>
    <name evidence="1" type="ORF">K505DRAFT_254410</name>
</gene>
<reference evidence="1" key="1">
    <citation type="journal article" date="2020" name="Stud. Mycol.">
        <title>101 Dothideomycetes genomes: a test case for predicting lifestyles and emergence of pathogens.</title>
        <authorList>
            <person name="Haridas S."/>
            <person name="Albert R."/>
            <person name="Binder M."/>
            <person name="Bloem J."/>
            <person name="Labutti K."/>
            <person name="Salamov A."/>
            <person name="Andreopoulos B."/>
            <person name="Baker S."/>
            <person name="Barry K."/>
            <person name="Bills G."/>
            <person name="Bluhm B."/>
            <person name="Cannon C."/>
            <person name="Castanera R."/>
            <person name="Culley D."/>
            <person name="Daum C."/>
            <person name="Ezra D."/>
            <person name="Gonzalez J."/>
            <person name="Henrissat B."/>
            <person name="Kuo A."/>
            <person name="Liang C."/>
            <person name="Lipzen A."/>
            <person name="Lutzoni F."/>
            <person name="Magnuson J."/>
            <person name="Mondo S."/>
            <person name="Nolan M."/>
            <person name="Ohm R."/>
            <person name="Pangilinan J."/>
            <person name="Park H.-J."/>
            <person name="Ramirez L."/>
            <person name="Alfaro M."/>
            <person name="Sun H."/>
            <person name="Tritt A."/>
            <person name="Yoshinaga Y."/>
            <person name="Zwiers L.-H."/>
            <person name="Turgeon B."/>
            <person name="Goodwin S."/>
            <person name="Spatafora J."/>
            <person name="Crous P."/>
            <person name="Grigoriev I."/>
        </authorList>
    </citation>
    <scope>NUCLEOTIDE SEQUENCE</scope>
    <source>
        <strain evidence="1">CBS 109.77</strain>
    </source>
</reference>
<dbReference type="AlphaFoldDB" id="A0A6A6WYB0"/>